<reference evidence="2 3" key="1">
    <citation type="journal article" date="2014" name="Int. J. Syst. Evol. Microbiol.">
        <title>Complete genome sequence of Corynebacterium casei LMG S-19264T (=DSM 44701T), isolated from a smear-ripened cheese.</title>
        <authorList>
            <consortium name="US DOE Joint Genome Institute (JGI-PGF)"/>
            <person name="Walter F."/>
            <person name="Albersmeier A."/>
            <person name="Kalinowski J."/>
            <person name="Ruckert C."/>
        </authorList>
    </citation>
    <scope>NUCLEOTIDE SEQUENCE [LARGE SCALE GENOMIC DNA]</scope>
    <source>
        <strain evidence="2 3">CGMCC 1.15295</strain>
    </source>
</reference>
<evidence type="ECO:0000313" key="2">
    <source>
        <dbReference type="EMBL" id="GFZ94468.1"/>
    </source>
</evidence>
<gene>
    <name evidence="2" type="ORF">GCM10011531_27810</name>
</gene>
<feature type="transmembrane region" description="Helical" evidence="1">
    <location>
        <begin position="75"/>
        <end position="95"/>
    </location>
</feature>
<sequence length="265" mass="30789">MECKNCQSTLNGQQKFCSECGEKITANRLTIKSILSLFLSQFLSYDNKFVKTVIDLTIKPDIVINNYINGFRKKYVNVIGYLGLSLTIIGLQFFVLRRFFPELLKADNAFGSQMPQENLNVIDFQSLMDSFYEYQGLLTVLFIPIYALVSWTLYLNSKKYNLAEHFVINIYTNAHFFLFWFIVVILTIPFGINYNLFSQFAIIPMIGYMTLVFYKLYDFSIWNTLLRVVLYYFIAFIIMMVIMVIVGVLYGVYLAATGKITPQTM</sequence>
<keyword evidence="3" id="KW-1185">Reference proteome</keyword>
<dbReference type="Pfam" id="PF12412">
    <property type="entry name" value="DUF3667"/>
    <property type="match status" value="1"/>
</dbReference>
<keyword evidence="1" id="KW-0472">Membrane</keyword>
<dbReference type="RefSeq" id="WP_188607016.1">
    <property type="nucleotide sequence ID" value="NZ_BMIC01000012.1"/>
</dbReference>
<feature type="transmembrane region" description="Helical" evidence="1">
    <location>
        <begin position="166"/>
        <end position="190"/>
    </location>
</feature>
<proteinExistence type="predicted"/>
<feature type="transmembrane region" description="Helical" evidence="1">
    <location>
        <begin position="134"/>
        <end position="154"/>
    </location>
</feature>
<dbReference type="Proteomes" id="UP000598120">
    <property type="component" value="Unassembled WGS sequence"/>
</dbReference>
<organism evidence="2 3">
    <name type="scientific">Aquaticitalea lipolytica</name>
    <dbReference type="NCBI Taxonomy" id="1247562"/>
    <lineage>
        <taxon>Bacteria</taxon>
        <taxon>Pseudomonadati</taxon>
        <taxon>Bacteroidota</taxon>
        <taxon>Flavobacteriia</taxon>
        <taxon>Flavobacteriales</taxon>
        <taxon>Flavobacteriaceae</taxon>
        <taxon>Aquaticitalea</taxon>
    </lineage>
</organism>
<keyword evidence="1" id="KW-0812">Transmembrane</keyword>
<feature type="transmembrane region" description="Helical" evidence="1">
    <location>
        <begin position="229"/>
        <end position="256"/>
    </location>
</feature>
<evidence type="ECO:0000313" key="3">
    <source>
        <dbReference type="Proteomes" id="UP000598120"/>
    </source>
</evidence>
<dbReference type="EMBL" id="BMIC01000012">
    <property type="protein sequence ID" value="GFZ94468.1"/>
    <property type="molecule type" value="Genomic_DNA"/>
</dbReference>
<accession>A0A8J2XAT0</accession>
<keyword evidence="1" id="KW-1133">Transmembrane helix</keyword>
<feature type="transmembrane region" description="Helical" evidence="1">
    <location>
        <begin position="196"/>
        <end position="217"/>
    </location>
</feature>
<dbReference type="InterPro" id="IPR022134">
    <property type="entry name" value="DUF3667"/>
</dbReference>
<protein>
    <recommendedName>
        <fullName evidence="4">DUF3667 domain-containing protein</fullName>
    </recommendedName>
</protein>
<evidence type="ECO:0000256" key="1">
    <source>
        <dbReference type="SAM" id="Phobius"/>
    </source>
</evidence>
<comment type="caution">
    <text evidence="2">The sequence shown here is derived from an EMBL/GenBank/DDBJ whole genome shotgun (WGS) entry which is preliminary data.</text>
</comment>
<dbReference type="AlphaFoldDB" id="A0A8J2XAT0"/>
<evidence type="ECO:0008006" key="4">
    <source>
        <dbReference type="Google" id="ProtNLM"/>
    </source>
</evidence>
<name>A0A8J2XAT0_9FLAO</name>